<accession>A0A1Z1MQC6</accession>
<dbReference type="AlphaFoldDB" id="A0A1Z1MQC6"/>
<name>A0A1Z1MQC6_9FLOR</name>
<geneLocation type="chloroplast" evidence="1"/>
<dbReference type="EMBL" id="MF101450">
    <property type="protein sequence ID" value="ARW68146.1"/>
    <property type="molecule type" value="Genomic_DNA"/>
</dbReference>
<sequence length="77" mass="8974">MPNRRLKIKDTVKFLSLLDNAILMRTGKESKYSISNNRWKEIKGELEEEIMTNQVTIEQSKSYIAPIELEESNSDID</sequence>
<dbReference type="GeneID" id="33361517"/>
<dbReference type="RefSeq" id="YP_009398800.1">
    <property type="nucleotide sequence ID" value="NC_035294.1"/>
</dbReference>
<reference evidence="1" key="1">
    <citation type="journal article" date="2017" name="J. Phycol.">
        <title>Analysis of chloroplast genomes and a supermatrix inform reclassification of the Rhodomelaceae (Rhodophyta).</title>
        <authorList>
            <person name="Diaz-Tapia P."/>
            <person name="Maggs C.A."/>
            <person name="West J.A."/>
            <person name="Verbruggen H."/>
        </authorList>
    </citation>
    <scope>NUCLEOTIDE SEQUENCE</scope>
    <source>
        <strain evidence="1">PD1561</strain>
    </source>
</reference>
<organism evidence="1">
    <name type="scientific">Cliftonaea pectinata</name>
    <dbReference type="NCBI Taxonomy" id="2007206"/>
    <lineage>
        <taxon>Eukaryota</taxon>
        <taxon>Rhodophyta</taxon>
        <taxon>Florideophyceae</taxon>
        <taxon>Rhodymeniophycidae</taxon>
        <taxon>Ceramiales</taxon>
        <taxon>Rhodomelaceae</taxon>
        <taxon>Polyzonieae</taxon>
        <taxon>Cliftonaea</taxon>
    </lineage>
</organism>
<evidence type="ECO:0000313" key="1">
    <source>
        <dbReference type="EMBL" id="ARW68146.1"/>
    </source>
</evidence>
<gene>
    <name evidence="1" type="primary">orf77</name>
</gene>
<proteinExistence type="predicted"/>
<keyword evidence="1" id="KW-0934">Plastid</keyword>
<keyword evidence="1" id="KW-0150">Chloroplast</keyword>
<protein>
    <submittedName>
        <fullName evidence="1">Uncharacterized protein</fullName>
    </submittedName>
</protein>